<reference evidence="2 3" key="1">
    <citation type="submission" date="2016-06" db="EMBL/GenBank/DDBJ databases">
        <title>Complete genome sequence of a deep-branching marine Gamma Proteobacterium Woeseia oceani type strain XK5.</title>
        <authorList>
            <person name="Mu D."/>
            <person name="Du Z."/>
        </authorList>
    </citation>
    <scope>NUCLEOTIDE SEQUENCE [LARGE SCALE GENOMIC DNA]</scope>
    <source>
        <strain evidence="2 3">XK5</strain>
    </source>
</reference>
<organism evidence="2 3">
    <name type="scientific">Woeseia oceani</name>
    <dbReference type="NCBI Taxonomy" id="1548547"/>
    <lineage>
        <taxon>Bacteria</taxon>
        <taxon>Pseudomonadati</taxon>
        <taxon>Pseudomonadota</taxon>
        <taxon>Gammaproteobacteria</taxon>
        <taxon>Woeseiales</taxon>
        <taxon>Woeseiaceae</taxon>
        <taxon>Woeseia</taxon>
    </lineage>
</organism>
<accession>A0A193LJ00</accession>
<dbReference type="SUPFAM" id="SSF51182">
    <property type="entry name" value="RmlC-like cupins"/>
    <property type="match status" value="1"/>
</dbReference>
<dbReference type="InterPro" id="IPR011051">
    <property type="entry name" value="RmlC_Cupin_sf"/>
</dbReference>
<dbReference type="RefSeq" id="WP_068617720.1">
    <property type="nucleotide sequence ID" value="NZ_CP016268.1"/>
</dbReference>
<name>A0A193LJ00_9GAMM</name>
<dbReference type="Proteomes" id="UP000092695">
    <property type="component" value="Chromosome"/>
</dbReference>
<keyword evidence="3" id="KW-1185">Reference proteome</keyword>
<dbReference type="InterPro" id="IPR014710">
    <property type="entry name" value="RmlC-like_jellyroll"/>
</dbReference>
<dbReference type="EMBL" id="CP016268">
    <property type="protein sequence ID" value="ANO52423.1"/>
    <property type="molecule type" value="Genomic_DNA"/>
</dbReference>
<protein>
    <recommendedName>
        <fullName evidence="4">Cupin 2 conserved barrel domain-containing protein</fullName>
    </recommendedName>
</protein>
<dbReference type="PROSITE" id="PS51257">
    <property type="entry name" value="PROKAR_LIPOPROTEIN"/>
    <property type="match status" value="1"/>
</dbReference>
<gene>
    <name evidence="2" type="ORF">BA177_15630</name>
</gene>
<keyword evidence="1" id="KW-0732">Signal</keyword>
<dbReference type="Gene3D" id="2.60.120.10">
    <property type="entry name" value="Jelly Rolls"/>
    <property type="match status" value="1"/>
</dbReference>
<evidence type="ECO:0008006" key="4">
    <source>
        <dbReference type="Google" id="ProtNLM"/>
    </source>
</evidence>
<dbReference type="KEGG" id="woc:BA177_15630"/>
<feature type="chain" id="PRO_5008260301" description="Cupin 2 conserved barrel domain-containing protein" evidence="1">
    <location>
        <begin position="27"/>
        <end position="161"/>
    </location>
</feature>
<proteinExistence type="predicted"/>
<dbReference type="AlphaFoldDB" id="A0A193LJ00"/>
<sequence>MNTRMFNVLKAIVVLAVLSACGVETSDPKAYNYDVATAGTRQFEFDTETEPGVIKVLLESRNLGSNDVEMAEIFFPPDYHGTTHPHEFEIIFVLEGRLDHIVNGVSNLLEPGMVGVVREPDLVVHRSASPEGVRVLVVWPRGGEVAGFEDPSMRESELVSE</sequence>
<feature type="signal peptide" evidence="1">
    <location>
        <begin position="1"/>
        <end position="26"/>
    </location>
</feature>
<evidence type="ECO:0000256" key="1">
    <source>
        <dbReference type="SAM" id="SignalP"/>
    </source>
</evidence>
<dbReference type="STRING" id="1548547.BA177_15630"/>
<evidence type="ECO:0000313" key="2">
    <source>
        <dbReference type="EMBL" id="ANO52423.1"/>
    </source>
</evidence>
<dbReference type="OrthoDB" id="9794443at2"/>
<evidence type="ECO:0000313" key="3">
    <source>
        <dbReference type="Proteomes" id="UP000092695"/>
    </source>
</evidence>